<sequence length="134" mass="14391">MGKAGALLAAAGEQKKGETRDPVMKWVYEANNTISALNGSAAMADGSNVIWMWDAALGTSDYTFFTFIHETAHNQDGRYFYGGAGRREGTGGESLRLLPAGGRHLYMFGFCGTVRRLLSGVPPSFPGSRTAYSD</sequence>
<organism evidence="2 3">
    <name type="scientific">Candidatus Scatomonas pullistercoris</name>
    <dbReference type="NCBI Taxonomy" id="2840920"/>
    <lineage>
        <taxon>Bacteria</taxon>
        <taxon>Bacillati</taxon>
        <taxon>Bacillota</taxon>
        <taxon>Clostridia</taxon>
        <taxon>Lachnospirales</taxon>
        <taxon>Lachnospiraceae</taxon>
        <taxon>Lachnospiraceae incertae sedis</taxon>
        <taxon>Candidatus Scatomonas</taxon>
    </lineage>
</organism>
<reference evidence="2" key="1">
    <citation type="submission" date="2020-10" db="EMBL/GenBank/DDBJ databases">
        <authorList>
            <person name="Gilroy R."/>
        </authorList>
    </citation>
    <scope>NUCLEOTIDE SEQUENCE</scope>
    <source>
        <strain evidence="2">CHK188-20938</strain>
    </source>
</reference>
<dbReference type="InterPro" id="IPR011505">
    <property type="entry name" value="Peptidase_M26_C_dom"/>
</dbReference>
<protein>
    <recommendedName>
        <fullName evidence="1">Peptidase M26 C-terminal domain-containing protein</fullName>
    </recommendedName>
</protein>
<evidence type="ECO:0000259" key="1">
    <source>
        <dbReference type="Pfam" id="PF07580"/>
    </source>
</evidence>
<dbReference type="GO" id="GO:0008270">
    <property type="term" value="F:zinc ion binding"/>
    <property type="evidence" value="ECO:0007669"/>
    <property type="project" value="InterPro"/>
</dbReference>
<name>A0A9D1TBB5_9FIRM</name>
<evidence type="ECO:0000313" key="3">
    <source>
        <dbReference type="Proteomes" id="UP000824169"/>
    </source>
</evidence>
<feature type="domain" description="Peptidase M26 C-terminal" evidence="1">
    <location>
        <begin position="11"/>
        <end position="94"/>
    </location>
</feature>
<dbReference type="Proteomes" id="UP000824169">
    <property type="component" value="Unassembled WGS sequence"/>
</dbReference>
<accession>A0A9D1TBB5</accession>
<dbReference type="GO" id="GO:0004222">
    <property type="term" value="F:metalloendopeptidase activity"/>
    <property type="evidence" value="ECO:0007669"/>
    <property type="project" value="InterPro"/>
</dbReference>
<reference evidence="2" key="2">
    <citation type="journal article" date="2021" name="PeerJ">
        <title>Extensive microbial diversity within the chicken gut microbiome revealed by metagenomics and culture.</title>
        <authorList>
            <person name="Gilroy R."/>
            <person name="Ravi A."/>
            <person name="Getino M."/>
            <person name="Pursley I."/>
            <person name="Horton D.L."/>
            <person name="Alikhan N.F."/>
            <person name="Baker D."/>
            <person name="Gharbi K."/>
            <person name="Hall N."/>
            <person name="Watson M."/>
            <person name="Adriaenssens E.M."/>
            <person name="Foster-Nyarko E."/>
            <person name="Jarju S."/>
            <person name="Secka A."/>
            <person name="Antonio M."/>
            <person name="Oren A."/>
            <person name="Chaudhuri R.R."/>
            <person name="La Ragione R."/>
            <person name="Hildebrand F."/>
            <person name="Pallen M.J."/>
        </authorList>
    </citation>
    <scope>NUCLEOTIDE SEQUENCE</scope>
    <source>
        <strain evidence="2">CHK188-20938</strain>
    </source>
</reference>
<dbReference type="GO" id="GO:0005576">
    <property type="term" value="C:extracellular region"/>
    <property type="evidence" value="ECO:0007669"/>
    <property type="project" value="InterPro"/>
</dbReference>
<comment type="caution">
    <text evidence="2">The sequence shown here is derived from an EMBL/GenBank/DDBJ whole genome shotgun (WGS) entry which is preliminary data.</text>
</comment>
<evidence type="ECO:0000313" key="2">
    <source>
        <dbReference type="EMBL" id="HIV25978.1"/>
    </source>
</evidence>
<dbReference type="AlphaFoldDB" id="A0A9D1TBB5"/>
<dbReference type="Pfam" id="PF07580">
    <property type="entry name" value="Peptidase_M26_C"/>
    <property type="match status" value="1"/>
</dbReference>
<proteinExistence type="predicted"/>
<dbReference type="EMBL" id="DVOO01000029">
    <property type="protein sequence ID" value="HIV25978.1"/>
    <property type="molecule type" value="Genomic_DNA"/>
</dbReference>
<gene>
    <name evidence="2" type="ORF">IAB71_09440</name>
</gene>